<accession>A0A6G0TEN7</accession>
<feature type="non-terminal residue" evidence="1">
    <location>
        <position position="1"/>
    </location>
</feature>
<gene>
    <name evidence="1" type="ORF">AGLY_010828</name>
</gene>
<evidence type="ECO:0000313" key="2">
    <source>
        <dbReference type="Proteomes" id="UP000475862"/>
    </source>
</evidence>
<protein>
    <submittedName>
        <fullName evidence="1">Uncharacterized protein</fullName>
    </submittedName>
</protein>
<dbReference type="AlphaFoldDB" id="A0A6G0TEN7"/>
<organism evidence="1 2">
    <name type="scientific">Aphis glycines</name>
    <name type="common">Soybean aphid</name>
    <dbReference type="NCBI Taxonomy" id="307491"/>
    <lineage>
        <taxon>Eukaryota</taxon>
        <taxon>Metazoa</taxon>
        <taxon>Ecdysozoa</taxon>
        <taxon>Arthropoda</taxon>
        <taxon>Hexapoda</taxon>
        <taxon>Insecta</taxon>
        <taxon>Pterygota</taxon>
        <taxon>Neoptera</taxon>
        <taxon>Paraneoptera</taxon>
        <taxon>Hemiptera</taxon>
        <taxon>Sternorrhyncha</taxon>
        <taxon>Aphidomorpha</taxon>
        <taxon>Aphidoidea</taxon>
        <taxon>Aphididae</taxon>
        <taxon>Aphidini</taxon>
        <taxon>Aphis</taxon>
        <taxon>Aphis</taxon>
    </lineage>
</organism>
<reference evidence="1 2" key="1">
    <citation type="submission" date="2019-08" db="EMBL/GenBank/DDBJ databases">
        <title>The genome of the soybean aphid Biotype 1, its phylome, world population structure and adaptation to the North American continent.</title>
        <authorList>
            <person name="Giordano R."/>
            <person name="Donthu R.K."/>
            <person name="Hernandez A.G."/>
            <person name="Wright C.L."/>
            <person name="Zimin A.V."/>
        </authorList>
    </citation>
    <scope>NUCLEOTIDE SEQUENCE [LARGE SCALE GENOMIC DNA]</scope>
    <source>
        <tissue evidence="1">Whole aphids</tissue>
    </source>
</reference>
<evidence type="ECO:0000313" key="1">
    <source>
        <dbReference type="EMBL" id="KAE9531622.1"/>
    </source>
</evidence>
<comment type="caution">
    <text evidence="1">The sequence shown here is derived from an EMBL/GenBank/DDBJ whole genome shotgun (WGS) entry which is preliminary data.</text>
</comment>
<dbReference type="Proteomes" id="UP000475862">
    <property type="component" value="Unassembled WGS sequence"/>
</dbReference>
<keyword evidence="2" id="KW-1185">Reference proteome</keyword>
<proteinExistence type="predicted"/>
<name>A0A6G0TEN7_APHGL</name>
<sequence>VIKDSFTVHIQFSMTLKYVCLKSLMKFIVLVNSHPKFVSINHPYDWITVQKMKLVFHMLSSLFENLSCILQLSNNSLISHSTCGNFLNKKFTDFPTFGRMCCFKETSSHNELFNAFDFTKLPTESLWINTFNGGCLISKFPINAAIICMSVGGAINESLAIRLTNAATSNSENNFLEINQLLGTS</sequence>
<dbReference type="EMBL" id="VYZN01000041">
    <property type="protein sequence ID" value="KAE9531622.1"/>
    <property type="molecule type" value="Genomic_DNA"/>
</dbReference>